<keyword evidence="4" id="KW-1185">Reference proteome</keyword>
<keyword evidence="1" id="KW-0175">Coiled coil</keyword>
<dbReference type="AlphaFoldDB" id="A0A7I8W3M9"/>
<gene>
    <name evidence="3" type="ORF">DGYR_LOCUS10865</name>
</gene>
<dbReference type="Proteomes" id="UP000549394">
    <property type="component" value="Unassembled WGS sequence"/>
</dbReference>
<comment type="caution">
    <text evidence="3">The sequence shown here is derived from an EMBL/GenBank/DDBJ whole genome shotgun (WGS) entry which is preliminary data.</text>
</comment>
<proteinExistence type="predicted"/>
<feature type="region of interest" description="Disordered" evidence="2">
    <location>
        <begin position="1"/>
        <end position="21"/>
    </location>
</feature>
<reference evidence="3 4" key="1">
    <citation type="submission" date="2020-08" db="EMBL/GenBank/DDBJ databases">
        <authorList>
            <person name="Hejnol A."/>
        </authorList>
    </citation>
    <scope>NUCLEOTIDE SEQUENCE [LARGE SCALE GENOMIC DNA]</scope>
</reference>
<protein>
    <submittedName>
        <fullName evidence="3">DgyrCDS11524</fullName>
    </submittedName>
</protein>
<organism evidence="3 4">
    <name type="scientific">Dimorphilus gyrociliatus</name>
    <dbReference type="NCBI Taxonomy" id="2664684"/>
    <lineage>
        <taxon>Eukaryota</taxon>
        <taxon>Metazoa</taxon>
        <taxon>Spiralia</taxon>
        <taxon>Lophotrochozoa</taxon>
        <taxon>Annelida</taxon>
        <taxon>Polychaeta</taxon>
        <taxon>Polychaeta incertae sedis</taxon>
        <taxon>Dinophilidae</taxon>
        <taxon>Dimorphilus</taxon>
    </lineage>
</organism>
<evidence type="ECO:0000256" key="1">
    <source>
        <dbReference type="SAM" id="Coils"/>
    </source>
</evidence>
<feature type="compositionally biased region" description="Basic and acidic residues" evidence="2">
    <location>
        <begin position="1"/>
        <end position="13"/>
    </location>
</feature>
<name>A0A7I8W3M9_9ANNE</name>
<evidence type="ECO:0000256" key="2">
    <source>
        <dbReference type="SAM" id="MobiDB-lite"/>
    </source>
</evidence>
<sequence length="180" mass="20524">MAEKIKIDSKNEKTDEETPLMTSSEVLKNTLRSLAAKSAPKFAILSKLFPGAFKKKFDQLEEIWNDSTNDYNKDVEETIHRLLNDPQCSDGKSFLDLVNDREKLVEACLQKETTGDGKPLNHSRIDLNAFEISALNDKKKSLEDALKREKDELERKVKETEDIHKQLDSVSSELLQNCLV</sequence>
<evidence type="ECO:0000313" key="4">
    <source>
        <dbReference type="Proteomes" id="UP000549394"/>
    </source>
</evidence>
<accession>A0A7I8W3M9</accession>
<evidence type="ECO:0000313" key="3">
    <source>
        <dbReference type="EMBL" id="CAD5123154.1"/>
    </source>
</evidence>
<feature type="coiled-coil region" evidence="1">
    <location>
        <begin position="132"/>
        <end position="170"/>
    </location>
</feature>
<dbReference type="EMBL" id="CAJFCJ010000019">
    <property type="protein sequence ID" value="CAD5123154.1"/>
    <property type="molecule type" value="Genomic_DNA"/>
</dbReference>